<feature type="transmembrane region" description="Helical" evidence="1">
    <location>
        <begin position="173"/>
        <end position="192"/>
    </location>
</feature>
<evidence type="ECO:0000313" key="3">
    <source>
        <dbReference type="Proteomes" id="UP000245412"/>
    </source>
</evidence>
<dbReference type="EMBL" id="QGGY01000003">
    <property type="protein sequence ID" value="PWJ77271.1"/>
    <property type="molecule type" value="Genomic_DNA"/>
</dbReference>
<evidence type="ECO:0000313" key="2">
    <source>
        <dbReference type="EMBL" id="PWJ77271.1"/>
    </source>
</evidence>
<feature type="transmembrane region" description="Helical" evidence="1">
    <location>
        <begin position="97"/>
        <end position="125"/>
    </location>
</feature>
<comment type="caution">
    <text evidence="2">The sequence shown here is derived from an EMBL/GenBank/DDBJ whole genome shotgun (WGS) entry which is preliminary data.</text>
</comment>
<name>A0AB73T6T0_9FIRM</name>
<keyword evidence="1" id="KW-0472">Membrane</keyword>
<keyword evidence="1" id="KW-1133">Transmembrane helix</keyword>
<proteinExistence type="predicted"/>
<feature type="transmembrane region" description="Helical" evidence="1">
    <location>
        <begin position="59"/>
        <end position="77"/>
    </location>
</feature>
<dbReference type="Pfam" id="PF12730">
    <property type="entry name" value="ABC2_membrane_4"/>
    <property type="match status" value="1"/>
</dbReference>
<protein>
    <submittedName>
        <fullName evidence="2">ABC-2 type transport system permease protein</fullName>
    </submittedName>
</protein>
<feature type="transmembrane region" description="Helical" evidence="1">
    <location>
        <begin position="18"/>
        <end position="39"/>
    </location>
</feature>
<dbReference type="AlphaFoldDB" id="A0AB73T6T0"/>
<keyword evidence="3" id="KW-1185">Reference proteome</keyword>
<keyword evidence="1" id="KW-0812">Transmembrane</keyword>
<gene>
    <name evidence="2" type="ORF">C7383_103112</name>
</gene>
<organism evidence="2 3">
    <name type="scientific">Murimonas intestini</name>
    <dbReference type="NCBI Taxonomy" id="1337051"/>
    <lineage>
        <taxon>Bacteria</taxon>
        <taxon>Bacillati</taxon>
        <taxon>Bacillota</taxon>
        <taxon>Clostridia</taxon>
        <taxon>Lachnospirales</taxon>
        <taxon>Lachnospiraceae</taxon>
        <taxon>Murimonas</taxon>
    </lineage>
</organism>
<sequence>MLNYIKSELYRIAHGREIYLVTAALAGLTLLMNLVLFIFDRATPDFPYATVQFSMNTLISSLPAMFLVSLVMVNFLFGEEYRNGTLKNLVSFGIPRIVFFVGKCTVCLICLAACLAVVLPVYIGSAYLLLHEPGFLSVSVMLRGVAANIPASAASAVLAVTLLCLLKKEINVVIWWMAIMWGIPTASFFIGLKVDIVEKISEWMPWNYLQYEVAANMSGVYKCLWETPSGLAKCIIAGLAGIIIFTAAGIAGFRKKEIQ</sequence>
<feature type="transmembrane region" description="Helical" evidence="1">
    <location>
        <begin position="145"/>
        <end position="166"/>
    </location>
</feature>
<accession>A0AB73T6T0</accession>
<dbReference type="Proteomes" id="UP000245412">
    <property type="component" value="Unassembled WGS sequence"/>
</dbReference>
<reference evidence="2 3" key="1">
    <citation type="submission" date="2018-05" db="EMBL/GenBank/DDBJ databases">
        <authorList>
            <person name="Goeker M."/>
            <person name="Huntemann M."/>
            <person name="Clum A."/>
            <person name="Pillay M."/>
            <person name="Palaniappan K."/>
            <person name="Varghese N."/>
            <person name="Mikhailova N."/>
            <person name="Stamatis D."/>
            <person name="Reddy T."/>
            <person name="Daum C."/>
            <person name="Shapiro N."/>
            <person name="Ivanova N."/>
            <person name="Kyrpides N."/>
            <person name="Woyke T."/>
        </authorList>
    </citation>
    <scope>NUCLEOTIDE SEQUENCE [LARGE SCALE GENOMIC DNA]</scope>
    <source>
        <strain evidence="2 3">DSM 26524</strain>
    </source>
</reference>
<feature type="transmembrane region" description="Helical" evidence="1">
    <location>
        <begin position="230"/>
        <end position="253"/>
    </location>
</feature>
<evidence type="ECO:0000256" key="1">
    <source>
        <dbReference type="SAM" id="Phobius"/>
    </source>
</evidence>
<dbReference type="RefSeq" id="WP_109625383.1">
    <property type="nucleotide sequence ID" value="NZ_JANKBI010000002.1"/>
</dbReference>